<keyword evidence="5" id="KW-0234">DNA repair</keyword>
<dbReference type="PANTHER" id="PTHR33991:SF1">
    <property type="entry name" value="DNA REPAIR PROTEIN RECO"/>
    <property type="match status" value="1"/>
</dbReference>
<dbReference type="GO" id="GO:0006310">
    <property type="term" value="P:DNA recombination"/>
    <property type="evidence" value="ECO:0007669"/>
    <property type="project" value="UniProtKB-KW"/>
</dbReference>
<dbReference type="EMBL" id="UOGE01000074">
    <property type="protein sequence ID" value="VAX22384.1"/>
    <property type="molecule type" value="Genomic_DNA"/>
</dbReference>
<dbReference type="InterPro" id="IPR012340">
    <property type="entry name" value="NA-bd_OB-fold"/>
</dbReference>
<dbReference type="GO" id="GO:0006302">
    <property type="term" value="P:double-strand break repair"/>
    <property type="evidence" value="ECO:0007669"/>
    <property type="project" value="TreeGrafter"/>
</dbReference>
<gene>
    <name evidence="8" type="ORF">MNBD_NITROSPINAE02-1417</name>
</gene>
<dbReference type="Gene3D" id="2.40.50.140">
    <property type="entry name" value="Nucleic acid-binding proteins"/>
    <property type="match status" value="1"/>
</dbReference>
<evidence type="ECO:0000259" key="7">
    <source>
        <dbReference type="Pfam" id="PF11967"/>
    </source>
</evidence>
<keyword evidence="3" id="KW-0227">DNA damage</keyword>
<dbReference type="SUPFAM" id="SSF50249">
    <property type="entry name" value="Nucleic acid-binding proteins"/>
    <property type="match status" value="1"/>
</dbReference>
<dbReference type="SUPFAM" id="SSF57863">
    <property type="entry name" value="ArfGap/RecO-like zinc finger"/>
    <property type="match status" value="1"/>
</dbReference>
<organism evidence="8">
    <name type="scientific">hydrothermal vent metagenome</name>
    <dbReference type="NCBI Taxonomy" id="652676"/>
    <lineage>
        <taxon>unclassified sequences</taxon>
        <taxon>metagenomes</taxon>
        <taxon>ecological metagenomes</taxon>
    </lineage>
</organism>
<sequence length="250" mass="27927">MPLYQSPALVLRTMRLGEADRIVTFFTRKYGKLKAVAKGALKPKSRLSGRVEPFLHVNIIVFGKEKADLFRLNSIDIVEAFMPMRERLERLSRAYVSAELVDICQKEGDVNQAGFDLLLSFLRALNQDMPKDRQELLLRFFELKFLSSIGLEPALEKCVICGAEPKGDKTGFHPAQGGVVCSRCLPGSPSAIIATMGAIKLLAKGMSLPNERLSRLSASPKLILEVDRLVNRFISAHVARDIRSERFLKL</sequence>
<dbReference type="InterPro" id="IPR003717">
    <property type="entry name" value="RecO"/>
</dbReference>
<dbReference type="AlphaFoldDB" id="A0A3B1CE86"/>
<proteinExistence type="inferred from homology"/>
<evidence type="ECO:0000256" key="2">
    <source>
        <dbReference type="ARBA" id="ARBA00021310"/>
    </source>
</evidence>
<dbReference type="Pfam" id="PF02565">
    <property type="entry name" value="RecO_C"/>
    <property type="match status" value="1"/>
</dbReference>
<comment type="similarity">
    <text evidence="1">Belongs to the RecO family.</text>
</comment>
<reference evidence="8" key="1">
    <citation type="submission" date="2018-06" db="EMBL/GenBank/DDBJ databases">
        <authorList>
            <person name="Zhirakovskaya E."/>
        </authorList>
    </citation>
    <scope>NUCLEOTIDE SEQUENCE</scope>
</reference>
<dbReference type="PANTHER" id="PTHR33991">
    <property type="entry name" value="DNA REPAIR PROTEIN RECO"/>
    <property type="match status" value="1"/>
</dbReference>
<dbReference type="Pfam" id="PF11967">
    <property type="entry name" value="RecO_N"/>
    <property type="match status" value="1"/>
</dbReference>
<evidence type="ECO:0000256" key="6">
    <source>
        <dbReference type="ARBA" id="ARBA00033409"/>
    </source>
</evidence>
<name>A0A3B1CE86_9ZZZZ</name>
<dbReference type="HAMAP" id="MF_00201">
    <property type="entry name" value="RecO"/>
    <property type="match status" value="1"/>
</dbReference>
<dbReference type="InterPro" id="IPR037278">
    <property type="entry name" value="ARFGAP/RecO"/>
</dbReference>
<dbReference type="NCBIfam" id="TIGR00613">
    <property type="entry name" value="reco"/>
    <property type="match status" value="1"/>
</dbReference>
<dbReference type="InterPro" id="IPR042242">
    <property type="entry name" value="RecO_C"/>
</dbReference>
<evidence type="ECO:0000256" key="3">
    <source>
        <dbReference type="ARBA" id="ARBA00022763"/>
    </source>
</evidence>
<evidence type="ECO:0000256" key="5">
    <source>
        <dbReference type="ARBA" id="ARBA00023204"/>
    </source>
</evidence>
<accession>A0A3B1CE86</accession>
<evidence type="ECO:0000313" key="8">
    <source>
        <dbReference type="EMBL" id="VAX22384.1"/>
    </source>
</evidence>
<dbReference type="Gene3D" id="1.20.1440.120">
    <property type="entry name" value="Recombination protein O, C-terminal domain"/>
    <property type="match status" value="1"/>
</dbReference>
<feature type="domain" description="DNA replication/recombination mediator RecO N-terminal" evidence="7">
    <location>
        <begin position="1"/>
        <end position="81"/>
    </location>
</feature>
<evidence type="ECO:0000256" key="1">
    <source>
        <dbReference type="ARBA" id="ARBA00007452"/>
    </source>
</evidence>
<evidence type="ECO:0000256" key="4">
    <source>
        <dbReference type="ARBA" id="ARBA00023172"/>
    </source>
</evidence>
<protein>
    <recommendedName>
        <fullName evidence="2">DNA repair protein RecO</fullName>
    </recommendedName>
    <alternativeName>
        <fullName evidence="6">Recombination protein O</fullName>
    </alternativeName>
</protein>
<dbReference type="GO" id="GO:0043590">
    <property type="term" value="C:bacterial nucleoid"/>
    <property type="evidence" value="ECO:0007669"/>
    <property type="project" value="TreeGrafter"/>
</dbReference>
<keyword evidence="4" id="KW-0233">DNA recombination</keyword>
<dbReference type="InterPro" id="IPR022572">
    <property type="entry name" value="DNA_rep/recomb_RecO_N"/>
</dbReference>